<evidence type="ECO:0000313" key="2">
    <source>
        <dbReference type="Proteomes" id="UP001519887"/>
    </source>
</evidence>
<comment type="caution">
    <text evidence="1">The sequence shown here is derived from an EMBL/GenBank/DDBJ whole genome shotgun (WGS) entry which is preliminary data.</text>
</comment>
<accession>A0ABS7CGQ9</accession>
<feature type="non-terminal residue" evidence="1">
    <location>
        <position position="229"/>
    </location>
</feature>
<sequence length="229" mass="25565">MPMFDWLGWRKGLPLWWSYRLNADLKEDVEDSFEGIADTRMNLLQAWTAEYWDHLDRLSGQLSALRQGASILSADNQTIWERLFTGTHTRASDFSEIYLLNAAGKVVFSTCESHIGQLYGKEDPIAGGISYSRETKEGRKCLFGPYADPWTLKIGPSSSSFHDKMTLLFITPIMEEGVWCGAVCGRVPNDVIGDLIQRESGHVYPDSGDNYIFMAKPGLSSDIAPGTAL</sequence>
<gene>
    <name evidence="1" type="ORF">K0U00_39250</name>
</gene>
<protein>
    <submittedName>
        <fullName evidence="1">Cache domain-containing protein</fullName>
    </submittedName>
</protein>
<organism evidence="1 2">
    <name type="scientific">Paenibacillus sepulcri</name>
    <dbReference type="NCBI Taxonomy" id="359917"/>
    <lineage>
        <taxon>Bacteria</taxon>
        <taxon>Bacillati</taxon>
        <taxon>Bacillota</taxon>
        <taxon>Bacilli</taxon>
        <taxon>Bacillales</taxon>
        <taxon>Paenibacillaceae</taxon>
        <taxon>Paenibacillus</taxon>
    </lineage>
</organism>
<proteinExistence type="predicted"/>
<dbReference type="Proteomes" id="UP001519887">
    <property type="component" value="Unassembled WGS sequence"/>
</dbReference>
<keyword evidence="2" id="KW-1185">Reference proteome</keyword>
<dbReference type="EMBL" id="JAHZIK010002027">
    <property type="protein sequence ID" value="MBW7460116.1"/>
    <property type="molecule type" value="Genomic_DNA"/>
</dbReference>
<reference evidence="1 2" key="1">
    <citation type="submission" date="2021-07" db="EMBL/GenBank/DDBJ databases">
        <title>Paenibacillus radiodurans sp. nov., isolated from the southeastern edge of Tengger Desert.</title>
        <authorList>
            <person name="Zhang G."/>
        </authorList>
    </citation>
    <scope>NUCLEOTIDE SEQUENCE [LARGE SCALE GENOMIC DNA]</scope>
    <source>
        <strain evidence="1 2">CCM 7311</strain>
    </source>
</reference>
<name>A0ABS7CGQ9_9BACL</name>
<evidence type="ECO:0000313" key="1">
    <source>
        <dbReference type="EMBL" id="MBW7460116.1"/>
    </source>
</evidence>